<proteinExistence type="inferred from homology"/>
<dbReference type="Proteomes" id="UP001642483">
    <property type="component" value="Unassembled WGS sequence"/>
</dbReference>
<evidence type="ECO:0000313" key="5">
    <source>
        <dbReference type="EMBL" id="CAK8683944.1"/>
    </source>
</evidence>
<dbReference type="Pfam" id="PF01981">
    <property type="entry name" value="PTH2"/>
    <property type="match status" value="1"/>
</dbReference>
<comment type="catalytic activity">
    <reaction evidence="4">
        <text>an N-acyl-L-alpha-aminoacyl-tRNA + H2O = an N-acyl-L-amino acid + a tRNA + H(+)</text>
        <dbReference type="Rhea" id="RHEA:54448"/>
        <dbReference type="Rhea" id="RHEA-COMP:10123"/>
        <dbReference type="Rhea" id="RHEA-COMP:13883"/>
        <dbReference type="ChEBI" id="CHEBI:15377"/>
        <dbReference type="ChEBI" id="CHEBI:15378"/>
        <dbReference type="ChEBI" id="CHEBI:59874"/>
        <dbReference type="ChEBI" id="CHEBI:78442"/>
        <dbReference type="ChEBI" id="CHEBI:138191"/>
        <dbReference type="EC" id="3.1.1.29"/>
    </reaction>
</comment>
<keyword evidence="6" id="KW-1185">Reference proteome</keyword>
<dbReference type="InterPro" id="IPR023476">
    <property type="entry name" value="Pep_tRNA_hydro_II_dom_sf"/>
</dbReference>
<reference evidence="5 6" key="1">
    <citation type="submission" date="2024-02" db="EMBL/GenBank/DDBJ databases">
        <authorList>
            <person name="Daric V."/>
            <person name="Darras S."/>
        </authorList>
    </citation>
    <scope>NUCLEOTIDE SEQUENCE [LARGE SCALE GENOMIC DNA]</scope>
</reference>
<evidence type="ECO:0000256" key="4">
    <source>
        <dbReference type="ARBA" id="ARBA00048707"/>
    </source>
</evidence>
<sequence length="155" mass="16937">MFCLSYKCFRDLLGSKTFVPQNTTVIISALSSTKMGNKLSHKLVLVVRKDLPMTKGKIAAQCAHAAVNAYRSIEKNNKKDLRMWDLCGQQKVALQCPNEETLLQLFTKANKLGLNAALIMDAGRTQIDCGTKTVLGIGPGPSDLIDKVTGELKLL</sequence>
<comment type="caution">
    <text evidence="5">The sequence shown here is derived from an EMBL/GenBank/DDBJ whole genome shotgun (WGS) entry which is preliminary data.</text>
</comment>
<accession>A0ABP0FZH7</accession>
<dbReference type="CDD" id="cd02430">
    <property type="entry name" value="PTH2"/>
    <property type="match status" value="1"/>
</dbReference>
<dbReference type="PANTHER" id="PTHR12649">
    <property type="entry name" value="PEPTIDYL-TRNA HYDROLASE 2"/>
    <property type="match status" value="1"/>
</dbReference>
<keyword evidence="2" id="KW-0378">Hydrolase</keyword>
<evidence type="ECO:0000256" key="2">
    <source>
        <dbReference type="ARBA" id="ARBA00022801"/>
    </source>
</evidence>
<dbReference type="SUPFAM" id="SSF102462">
    <property type="entry name" value="Peptidyl-tRNA hydrolase II"/>
    <property type="match status" value="1"/>
</dbReference>
<name>A0ABP0FZH7_CLALP</name>
<gene>
    <name evidence="5" type="ORF">CVLEPA_LOCUS14954</name>
</gene>
<organism evidence="5 6">
    <name type="scientific">Clavelina lepadiformis</name>
    <name type="common">Light-bulb sea squirt</name>
    <name type="synonym">Ascidia lepadiformis</name>
    <dbReference type="NCBI Taxonomy" id="159417"/>
    <lineage>
        <taxon>Eukaryota</taxon>
        <taxon>Metazoa</taxon>
        <taxon>Chordata</taxon>
        <taxon>Tunicata</taxon>
        <taxon>Ascidiacea</taxon>
        <taxon>Aplousobranchia</taxon>
        <taxon>Clavelinidae</taxon>
        <taxon>Clavelina</taxon>
    </lineage>
</organism>
<evidence type="ECO:0000256" key="1">
    <source>
        <dbReference type="ARBA" id="ARBA00013260"/>
    </source>
</evidence>
<dbReference type="InterPro" id="IPR002833">
    <property type="entry name" value="PTH2"/>
</dbReference>
<dbReference type="PANTHER" id="PTHR12649:SF11">
    <property type="entry name" value="PEPTIDYL-TRNA HYDROLASE 2, MITOCHONDRIAL"/>
    <property type="match status" value="1"/>
</dbReference>
<comment type="similarity">
    <text evidence="3">Belongs to the PTH2 family.</text>
</comment>
<dbReference type="NCBIfam" id="TIGR00283">
    <property type="entry name" value="arch_pth2"/>
    <property type="match status" value="1"/>
</dbReference>
<evidence type="ECO:0000313" key="6">
    <source>
        <dbReference type="Proteomes" id="UP001642483"/>
    </source>
</evidence>
<protein>
    <recommendedName>
        <fullName evidence="1">peptidyl-tRNA hydrolase</fullName>
        <ecNumber evidence="1">3.1.1.29</ecNumber>
    </recommendedName>
</protein>
<dbReference type="NCBIfam" id="NF003314">
    <property type="entry name" value="PRK04322.1"/>
    <property type="match status" value="1"/>
</dbReference>
<dbReference type="Gene3D" id="3.40.1490.10">
    <property type="entry name" value="Bit1"/>
    <property type="match status" value="1"/>
</dbReference>
<dbReference type="EC" id="3.1.1.29" evidence="1"/>
<dbReference type="EMBL" id="CAWYQH010000097">
    <property type="protein sequence ID" value="CAK8683944.1"/>
    <property type="molecule type" value="Genomic_DNA"/>
</dbReference>
<evidence type="ECO:0000256" key="3">
    <source>
        <dbReference type="ARBA" id="ARBA00038050"/>
    </source>
</evidence>